<dbReference type="Proteomes" id="UP000217790">
    <property type="component" value="Unassembled WGS sequence"/>
</dbReference>
<feature type="coiled-coil region" evidence="1">
    <location>
        <begin position="42"/>
        <end position="69"/>
    </location>
</feature>
<gene>
    <name evidence="3" type="ORF">ARMGADRAFT_1093350</name>
</gene>
<name>A0A2H3CD31_ARMGA</name>
<protein>
    <submittedName>
        <fullName evidence="3">Uncharacterized protein</fullName>
    </submittedName>
</protein>
<keyword evidence="1" id="KW-0175">Coiled coil</keyword>
<dbReference type="InParanoid" id="A0A2H3CD31"/>
<evidence type="ECO:0000313" key="4">
    <source>
        <dbReference type="Proteomes" id="UP000217790"/>
    </source>
</evidence>
<dbReference type="OrthoDB" id="3109335at2759"/>
<feature type="region of interest" description="Disordered" evidence="2">
    <location>
        <begin position="144"/>
        <end position="165"/>
    </location>
</feature>
<evidence type="ECO:0000313" key="3">
    <source>
        <dbReference type="EMBL" id="PBK79224.1"/>
    </source>
</evidence>
<dbReference type="AlphaFoldDB" id="A0A2H3CD31"/>
<reference evidence="4" key="1">
    <citation type="journal article" date="2017" name="Nat. Ecol. Evol.">
        <title>Genome expansion and lineage-specific genetic innovations in the forest pathogenic fungi Armillaria.</title>
        <authorList>
            <person name="Sipos G."/>
            <person name="Prasanna A.N."/>
            <person name="Walter M.C."/>
            <person name="O'Connor E."/>
            <person name="Balint B."/>
            <person name="Krizsan K."/>
            <person name="Kiss B."/>
            <person name="Hess J."/>
            <person name="Varga T."/>
            <person name="Slot J."/>
            <person name="Riley R."/>
            <person name="Boka B."/>
            <person name="Rigling D."/>
            <person name="Barry K."/>
            <person name="Lee J."/>
            <person name="Mihaltcheva S."/>
            <person name="LaButti K."/>
            <person name="Lipzen A."/>
            <person name="Waldron R."/>
            <person name="Moloney N.M."/>
            <person name="Sperisen C."/>
            <person name="Kredics L."/>
            <person name="Vagvoelgyi C."/>
            <person name="Patrignani A."/>
            <person name="Fitzpatrick D."/>
            <person name="Nagy I."/>
            <person name="Doyle S."/>
            <person name="Anderson J.B."/>
            <person name="Grigoriev I.V."/>
            <person name="Gueldener U."/>
            <person name="Muensterkoetter M."/>
            <person name="Nagy L.G."/>
        </authorList>
    </citation>
    <scope>NUCLEOTIDE SEQUENCE [LARGE SCALE GENOMIC DNA]</scope>
    <source>
        <strain evidence="4">Ar21-2</strain>
    </source>
</reference>
<sequence>MKYGNNDVWQDGMDSKARPVALISRQNPRILSIQSLEAHQRLEKLRVLKLEEEQKVDEKRQEDEQVQLEAKKAVKKLKEREDAIECKWIEDLEAKEKEKEKEDEANELALVAVGAPSASDGDSEVDLTDPKMIAMAKLRRRHKIAKGKRREETMEPQKCKIQSASAVEDSGDEDGVASVGPSMLKCLKTEPALQAKDKVFSRNGAWFCWVSIMFIDLEQFLEHCGKCWSDNATCFIHGSLRTCQWCHVKKARCSFNESDNGGSMDSSTVLEILQDISSWLACLKDKVERIVEWVDDLMDDYHPDNNIKCPLLGHVGVYA</sequence>
<keyword evidence="4" id="KW-1185">Reference proteome</keyword>
<organism evidence="3 4">
    <name type="scientific">Armillaria gallica</name>
    <name type="common">Bulbous honey fungus</name>
    <name type="synonym">Armillaria bulbosa</name>
    <dbReference type="NCBI Taxonomy" id="47427"/>
    <lineage>
        <taxon>Eukaryota</taxon>
        <taxon>Fungi</taxon>
        <taxon>Dikarya</taxon>
        <taxon>Basidiomycota</taxon>
        <taxon>Agaricomycotina</taxon>
        <taxon>Agaricomycetes</taxon>
        <taxon>Agaricomycetidae</taxon>
        <taxon>Agaricales</taxon>
        <taxon>Marasmiineae</taxon>
        <taxon>Physalacriaceae</taxon>
        <taxon>Armillaria</taxon>
    </lineage>
</organism>
<evidence type="ECO:0000256" key="2">
    <source>
        <dbReference type="SAM" id="MobiDB-lite"/>
    </source>
</evidence>
<dbReference type="EMBL" id="KZ293798">
    <property type="protein sequence ID" value="PBK79224.1"/>
    <property type="molecule type" value="Genomic_DNA"/>
</dbReference>
<proteinExistence type="predicted"/>
<accession>A0A2H3CD31</accession>
<feature type="compositionally biased region" description="Basic and acidic residues" evidence="2">
    <location>
        <begin position="149"/>
        <end position="158"/>
    </location>
</feature>
<evidence type="ECO:0000256" key="1">
    <source>
        <dbReference type="SAM" id="Coils"/>
    </source>
</evidence>